<feature type="compositionally biased region" description="Basic and acidic residues" evidence="8">
    <location>
        <begin position="305"/>
        <end position="321"/>
    </location>
</feature>
<evidence type="ECO:0000259" key="9">
    <source>
        <dbReference type="Pfam" id="PF20511"/>
    </source>
</evidence>
<dbReference type="PANTHER" id="PTHR10309:SF0">
    <property type="entry name" value="MANNOSE-6-PHOSPHATE ISOMERASE"/>
    <property type="match status" value="1"/>
</dbReference>
<comment type="caution">
    <text evidence="10">The sequence shown here is derived from an EMBL/GenBank/DDBJ whole genome shotgun (WGS) entry which is preliminary data.</text>
</comment>
<dbReference type="NCBIfam" id="TIGR00218">
    <property type="entry name" value="manA"/>
    <property type="match status" value="1"/>
</dbReference>
<keyword evidence="6" id="KW-0862">Zinc</keyword>
<evidence type="ECO:0000313" key="10">
    <source>
        <dbReference type="EMBL" id="GMA35099.1"/>
    </source>
</evidence>
<keyword evidence="7 10" id="KW-0413">Isomerase</keyword>
<evidence type="ECO:0000256" key="5">
    <source>
        <dbReference type="ARBA" id="ARBA00022723"/>
    </source>
</evidence>
<evidence type="ECO:0000313" key="11">
    <source>
        <dbReference type="Proteomes" id="UP001157125"/>
    </source>
</evidence>
<dbReference type="InterPro" id="IPR011051">
    <property type="entry name" value="RmlC_Cupin_sf"/>
</dbReference>
<keyword evidence="11" id="KW-1185">Reference proteome</keyword>
<accession>A0ABQ6IEF6</accession>
<comment type="cofactor">
    <cofactor evidence="2">
        <name>Zn(2+)</name>
        <dbReference type="ChEBI" id="CHEBI:29105"/>
    </cofactor>
</comment>
<feature type="region of interest" description="Disordered" evidence="8">
    <location>
        <begin position="290"/>
        <end position="321"/>
    </location>
</feature>
<dbReference type="GO" id="GO:0016853">
    <property type="term" value="F:isomerase activity"/>
    <property type="evidence" value="ECO:0007669"/>
    <property type="project" value="UniProtKB-KW"/>
</dbReference>
<dbReference type="PRINTS" id="PR00714">
    <property type="entry name" value="MAN6PISMRASE"/>
</dbReference>
<dbReference type="InterPro" id="IPR046457">
    <property type="entry name" value="PMI_typeI_cat"/>
</dbReference>
<organism evidence="10 11">
    <name type="scientific">Demequina litorisediminis</name>
    <dbReference type="NCBI Taxonomy" id="1849022"/>
    <lineage>
        <taxon>Bacteria</taxon>
        <taxon>Bacillati</taxon>
        <taxon>Actinomycetota</taxon>
        <taxon>Actinomycetes</taxon>
        <taxon>Micrococcales</taxon>
        <taxon>Demequinaceae</taxon>
        <taxon>Demequina</taxon>
    </lineage>
</organism>
<dbReference type="CDD" id="cd07011">
    <property type="entry name" value="cupin_PMI_type_I_N"/>
    <property type="match status" value="1"/>
</dbReference>
<dbReference type="InterPro" id="IPR016305">
    <property type="entry name" value="Mannose-6-P_Isomerase"/>
</dbReference>
<comment type="catalytic activity">
    <reaction evidence="1">
        <text>D-mannose 6-phosphate = D-fructose 6-phosphate</text>
        <dbReference type="Rhea" id="RHEA:12356"/>
        <dbReference type="ChEBI" id="CHEBI:58735"/>
        <dbReference type="ChEBI" id="CHEBI:61527"/>
        <dbReference type="EC" id="5.3.1.8"/>
    </reaction>
</comment>
<dbReference type="InterPro" id="IPR014710">
    <property type="entry name" value="RmlC-like_jellyroll"/>
</dbReference>
<protein>
    <recommendedName>
        <fullName evidence="4">mannose-6-phosphate isomerase</fullName>
        <ecNumber evidence="4">5.3.1.8</ecNumber>
    </recommendedName>
</protein>
<dbReference type="SUPFAM" id="SSF51182">
    <property type="entry name" value="RmlC-like cupins"/>
    <property type="match status" value="1"/>
</dbReference>
<dbReference type="Pfam" id="PF20511">
    <property type="entry name" value="PMI_typeI_cat"/>
    <property type="match status" value="1"/>
</dbReference>
<evidence type="ECO:0000256" key="2">
    <source>
        <dbReference type="ARBA" id="ARBA00001947"/>
    </source>
</evidence>
<evidence type="ECO:0000256" key="3">
    <source>
        <dbReference type="ARBA" id="ARBA00010772"/>
    </source>
</evidence>
<dbReference type="RefSeq" id="WP_284327762.1">
    <property type="nucleotide sequence ID" value="NZ_BSUN01000001.1"/>
</dbReference>
<evidence type="ECO:0000256" key="4">
    <source>
        <dbReference type="ARBA" id="ARBA00011956"/>
    </source>
</evidence>
<gene>
    <name evidence="10" type="ORF">GCM10025876_13030</name>
</gene>
<evidence type="ECO:0000256" key="1">
    <source>
        <dbReference type="ARBA" id="ARBA00000757"/>
    </source>
</evidence>
<name>A0ABQ6IEF6_9MICO</name>
<dbReference type="Proteomes" id="UP001157125">
    <property type="component" value="Unassembled WGS sequence"/>
</dbReference>
<evidence type="ECO:0000256" key="6">
    <source>
        <dbReference type="ARBA" id="ARBA00022833"/>
    </source>
</evidence>
<feature type="domain" description="Phosphomannose isomerase type I catalytic" evidence="9">
    <location>
        <begin position="1"/>
        <end position="146"/>
    </location>
</feature>
<proteinExistence type="inferred from homology"/>
<evidence type="ECO:0000256" key="7">
    <source>
        <dbReference type="ARBA" id="ARBA00023235"/>
    </source>
</evidence>
<keyword evidence="5" id="KW-0479">Metal-binding</keyword>
<reference evidence="11" key="1">
    <citation type="journal article" date="2019" name="Int. J. Syst. Evol. Microbiol.">
        <title>The Global Catalogue of Microorganisms (GCM) 10K type strain sequencing project: providing services to taxonomists for standard genome sequencing and annotation.</title>
        <authorList>
            <consortium name="The Broad Institute Genomics Platform"/>
            <consortium name="The Broad Institute Genome Sequencing Center for Infectious Disease"/>
            <person name="Wu L."/>
            <person name="Ma J."/>
        </authorList>
    </citation>
    <scope>NUCLEOTIDE SEQUENCE [LARGE SCALE GENOMIC DNA]</scope>
    <source>
        <strain evidence="11">NBRC 112299</strain>
    </source>
</reference>
<evidence type="ECO:0000256" key="8">
    <source>
        <dbReference type="SAM" id="MobiDB-lite"/>
    </source>
</evidence>
<dbReference type="EMBL" id="BSUN01000001">
    <property type="protein sequence ID" value="GMA35099.1"/>
    <property type="molecule type" value="Genomic_DNA"/>
</dbReference>
<dbReference type="Gene3D" id="2.60.120.10">
    <property type="entry name" value="Jelly Rolls"/>
    <property type="match status" value="2"/>
</dbReference>
<comment type="similarity">
    <text evidence="3">Belongs to the mannose-6-phosphate isomerase type 1 family.</text>
</comment>
<dbReference type="InterPro" id="IPR001250">
    <property type="entry name" value="Man6P_Isoase-1"/>
</dbReference>
<sequence>MQRITPVIRHYDWGTTDDIPRFLGAEPDGRPCAEAWWGAHTSAPSALPDEALPLALDERIAQQPEDMLGAEAAQRWGGRLPYLLKILAIAKPLSIQVHPTLDQAREGFALEQRGTGGAPHTFLDPFHKPEMVVAITPMRVLAGIRPLEWVAADLRTLDTDRAWELAAVLDEAEDATEFLRSVLTEGVDDATFAALATVGAASAPGTSLRAAADALGFFPADAGAVVALALNLVELDPGEAVYTGAGVLHSYQSGVGLEIMANSDNVVRAGLTPKHVDVPLLLTLADARPAPPSMPVAKARRRGTPSRDGRGGVRADAREGR</sequence>
<dbReference type="EC" id="5.3.1.8" evidence="4"/>
<dbReference type="PANTHER" id="PTHR10309">
    <property type="entry name" value="MANNOSE-6-PHOSPHATE ISOMERASE"/>
    <property type="match status" value="1"/>
</dbReference>